<dbReference type="Gene3D" id="3.30.60.30">
    <property type="match status" value="2"/>
</dbReference>
<sequence length="144" mass="15641">MNLFNFAKIGAITAIAGTILAACVVVEEGPSGPGMRPPPGPPPGQGSICTREYAPVCAERRGDRQTFGNSCVARSEGFRVVHPGECRAEQRPWERACTREYRPVCAERRGDRQSFNNPCEAESNGYRIIRDGECRGGGGGGRWR</sequence>
<dbReference type="PANTHER" id="PTHR21131:SF0">
    <property type="entry name" value="GEO10195P1-RELATED"/>
    <property type="match status" value="1"/>
</dbReference>
<dbReference type="PROSITE" id="PS51465">
    <property type="entry name" value="KAZAL_2"/>
    <property type="match status" value="1"/>
</dbReference>
<reference evidence="3" key="1">
    <citation type="submission" date="2016-10" db="EMBL/GenBank/DDBJ databases">
        <authorList>
            <person name="Varghese N."/>
            <person name="Submissions S."/>
        </authorList>
    </citation>
    <scope>NUCLEOTIDE SEQUENCE [LARGE SCALE GENOMIC DNA]</scope>
    <source>
        <strain evidence="3">DSM 21857</strain>
    </source>
</reference>
<accession>A0A1I3MV60</accession>
<name>A0A1I3MV60_9HYPH</name>
<dbReference type="Proteomes" id="UP000242763">
    <property type="component" value="Unassembled WGS sequence"/>
</dbReference>
<proteinExistence type="predicted"/>
<dbReference type="RefSeq" id="WP_091521394.1">
    <property type="nucleotide sequence ID" value="NZ_FORF01000009.1"/>
</dbReference>
<dbReference type="EMBL" id="FORF01000009">
    <property type="protein sequence ID" value="SFJ00680.1"/>
    <property type="molecule type" value="Genomic_DNA"/>
</dbReference>
<evidence type="ECO:0000313" key="3">
    <source>
        <dbReference type="Proteomes" id="UP000242763"/>
    </source>
</evidence>
<protein>
    <submittedName>
        <fullName evidence="2">Kazal-type serine protease inhibitor domain-containing protein</fullName>
    </submittedName>
</protein>
<evidence type="ECO:0000313" key="2">
    <source>
        <dbReference type="EMBL" id="SFJ00680.1"/>
    </source>
</evidence>
<dbReference type="InterPro" id="IPR002350">
    <property type="entry name" value="Kazal_dom"/>
</dbReference>
<feature type="domain" description="Kazal-like" evidence="1">
    <location>
        <begin position="80"/>
        <end position="136"/>
    </location>
</feature>
<evidence type="ECO:0000259" key="1">
    <source>
        <dbReference type="PROSITE" id="PS51465"/>
    </source>
</evidence>
<gene>
    <name evidence="2" type="ORF">SAMN03080618_01893</name>
</gene>
<dbReference type="AlphaFoldDB" id="A0A1I3MV60"/>
<dbReference type="PANTHER" id="PTHR21131">
    <property type="entry name" value="SERINE-TYPE ENDOPEPTIDASE INHIBITOR"/>
    <property type="match status" value="1"/>
</dbReference>
<dbReference type="InterPro" id="IPR036058">
    <property type="entry name" value="Kazal_dom_sf"/>
</dbReference>
<keyword evidence="3" id="KW-1185">Reference proteome</keyword>
<dbReference type="SUPFAM" id="SSF100895">
    <property type="entry name" value="Kazal-type serine protease inhibitors"/>
    <property type="match status" value="2"/>
</dbReference>
<organism evidence="2 3">
    <name type="scientific">Aquamicrobium aerolatum DSM 21857</name>
    <dbReference type="NCBI Taxonomy" id="1121003"/>
    <lineage>
        <taxon>Bacteria</taxon>
        <taxon>Pseudomonadati</taxon>
        <taxon>Pseudomonadota</taxon>
        <taxon>Alphaproteobacteria</taxon>
        <taxon>Hyphomicrobiales</taxon>
        <taxon>Phyllobacteriaceae</taxon>
        <taxon>Aerobium</taxon>
    </lineage>
</organism>
<dbReference type="STRING" id="1121003.SAMN03080618_01893"/>
<dbReference type="CDD" id="cd00104">
    <property type="entry name" value="KAZAL_FS"/>
    <property type="match status" value="1"/>
</dbReference>
<dbReference type="OrthoDB" id="9800302at2"/>
<dbReference type="InterPro" id="IPR053265">
    <property type="entry name" value="Serpin"/>
</dbReference>